<name>C9MXU0_9FUSO</name>
<evidence type="ECO:0000313" key="2">
    <source>
        <dbReference type="Proteomes" id="UP000006233"/>
    </source>
</evidence>
<dbReference type="Proteomes" id="UP000006233">
    <property type="component" value="Unassembled WGS sequence"/>
</dbReference>
<accession>C9MXU0</accession>
<dbReference type="HOGENOM" id="CLU_1584448_0_0_0"/>
<evidence type="ECO:0000313" key="1">
    <source>
        <dbReference type="EMBL" id="EEX74699.1"/>
    </source>
</evidence>
<organism evidence="1 2">
    <name type="scientific">Leptotrichia hofstadii F0254</name>
    <dbReference type="NCBI Taxonomy" id="634994"/>
    <lineage>
        <taxon>Bacteria</taxon>
        <taxon>Fusobacteriati</taxon>
        <taxon>Fusobacteriota</taxon>
        <taxon>Fusobacteriia</taxon>
        <taxon>Fusobacteriales</taxon>
        <taxon>Leptotrichiaceae</taxon>
        <taxon>Leptotrichia</taxon>
    </lineage>
</organism>
<dbReference type="AlphaFoldDB" id="C9MXU0"/>
<dbReference type="EMBL" id="ACVB02000009">
    <property type="protein sequence ID" value="EEX74699.1"/>
    <property type="molecule type" value="Genomic_DNA"/>
</dbReference>
<reference evidence="1 2" key="1">
    <citation type="submission" date="2009-09" db="EMBL/GenBank/DDBJ databases">
        <authorList>
            <person name="Weinstock G."/>
            <person name="Sodergren E."/>
            <person name="Clifton S."/>
            <person name="Fulton L."/>
            <person name="Fulton B."/>
            <person name="Courtney L."/>
            <person name="Fronick C."/>
            <person name="Harrison M."/>
            <person name="Strong C."/>
            <person name="Farmer C."/>
            <person name="Delahaunty K."/>
            <person name="Markovic C."/>
            <person name="Hall O."/>
            <person name="Minx P."/>
            <person name="Tomlinson C."/>
            <person name="Mitreva M."/>
            <person name="Nelson J."/>
            <person name="Hou S."/>
            <person name="Wollam A."/>
            <person name="Pepin K.H."/>
            <person name="Johnson M."/>
            <person name="Bhonagiri V."/>
            <person name="Nash W.E."/>
            <person name="Warren W."/>
            <person name="Chinwalla A."/>
            <person name="Mardis E.R."/>
            <person name="Wilson R.K."/>
        </authorList>
    </citation>
    <scope>NUCLEOTIDE SEQUENCE [LARGE SCALE GENOMIC DNA]</scope>
    <source>
        <strain evidence="1 2">F0254</strain>
    </source>
</reference>
<dbReference type="STRING" id="634994.GCWU000323_01338"/>
<protein>
    <submittedName>
        <fullName evidence="1">Uncharacterized protein</fullName>
    </submittedName>
</protein>
<proteinExistence type="predicted"/>
<comment type="caution">
    <text evidence="1">The sequence shown here is derived from an EMBL/GenBank/DDBJ whole genome shotgun (WGS) entry which is preliminary data.</text>
</comment>
<sequence>MNWEEWQLILKNFLEQEKFFLTFQKKYFGTAAEKMDYLIFYGYNLSLMGDSKIKADKMVNFFKEKIYEKFKTLKKEQAIKKIKELYQYEEVSFLGLTYGSFDFGNTNLRADIKKQRITRKNGKTIIEYDYNVYMYDYFEKPLGDTKPDFGRRYIMRTTPVPRTGKVII</sequence>
<gene>
    <name evidence="1" type="ORF">GCWU000323_01338</name>
</gene>